<dbReference type="CDD" id="cd02140">
    <property type="entry name" value="Frm2-like"/>
    <property type="match status" value="1"/>
</dbReference>
<feature type="domain" description="Nitroreductase" evidence="4">
    <location>
        <begin position="11"/>
        <end position="178"/>
    </location>
</feature>
<dbReference type="InterPro" id="IPR033877">
    <property type="entry name" value="Frm2/Hbn1"/>
</dbReference>
<dbReference type="Proteomes" id="UP000182379">
    <property type="component" value="Unassembled WGS sequence"/>
</dbReference>
<dbReference type="GO" id="GO:0034599">
    <property type="term" value="P:cellular response to oxidative stress"/>
    <property type="evidence" value="ECO:0007669"/>
    <property type="project" value="InterPro"/>
</dbReference>
<evidence type="ECO:0000313" key="5">
    <source>
        <dbReference type="EMBL" id="SDW41829.1"/>
    </source>
</evidence>
<evidence type="ECO:0000256" key="3">
    <source>
        <dbReference type="ARBA" id="ARBA00023002"/>
    </source>
</evidence>
<comment type="caution">
    <text evidence="5">The sequence shown here is derived from an EMBL/GenBank/DDBJ whole genome shotgun (WGS) entry which is preliminary data.</text>
</comment>
<proteinExistence type="predicted"/>
<dbReference type="InterPro" id="IPR029479">
    <property type="entry name" value="Nitroreductase"/>
</dbReference>
<name>A0A1H2TF19_ACIFE</name>
<evidence type="ECO:0000256" key="1">
    <source>
        <dbReference type="ARBA" id="ARBA00004496"/>
    </source>
</evidence>
<gene>
    <name evidence="5" type="ORF">SAMN05216495_101191</name>
</gene>
<dbReference type="Pfam" id="PF00881">
    <property type="entry name" value="Nitroreductase"/>
    <property type="match status" value="1"/>
</dbReference>
<reference evidence="5 6" key="1">
    <citation type="submission" date="2016-10" db="EMBL/GenBank/DDBJ databases">
        <authorList>
            <person name="Varghese N."/>
            <person name="Submissions S."/>
        </authorList>
    </citation>
    <scope>NUCLEOTIDE SEQUENCE [LARGE SCALE GENOMIC DNA]</scope>
    <source>
        <strain evidence="5 6">WCC6</strain>
    </source>
</reference>
<organism evidence="5 6">
    <name type="scientific">Acidaminococcus fermentans</name>
    <dbReference type="NCBI Taxonomy" id="905"/>
    <lineage>
        <taxon>Bacteria</taxon>
        <taxon>Bacillati</taxon>
        <taxon>Bacillota</taxon>
        <taxon>Negativicutes</taxon>
        <taxon>Acidaminococcales</taxon>
        <taxon>Acidaminococcaceae</taxon>
        <taxon>Acidaminococcus</taxon>
    </lineage>
</organism>
<comment type="subcellular location">
    <subcellularLocation>
        <location evidence="1">Cytoplasm</location>
    </subcellularLocation>
</comment>
<dbReference type="GO" id="GO:0005737">
    <property type="term" value="C:cytoplasm"/>
    <property type="evidence" value="ECO:0007669"/>
    <property type="project" value="UniProtKB-SubCell"/>
</dbReference>
<dbReference type="PANTHER" id="PTHR43035:SF1">
    <property type="entry name" value="FATTY ACID REPRESSION MUTANT PROTEIN 2-RELATED"/>
    <property type="match status" value="1"/>
</dbReference>
<sequence length="200" mass="22621">MTERNFYEAVAHRRTNYALGRNIPVTEETIIDTVEKVTREVPSAFNMQSGRVIVALGQYHDKVWEIVMDTLRKIVPADKFAPTEAKVKGFAAAYGTLLYFEETETVKKLQEQFPGYAANFPVWASQGNGMLQFALWTALTDLGLGVNIQHYNPIIDAAIKEAFEVPESWTLVAQMPFGEPTADPKPIEKLDVKDRVWVKR</sequence>
<keyword evidence="2" id="KW-0963">Cytoplasm</keyword>
<evidence type="ECO:0000256" key="2">
    <source>
        <dbReference type="ARBA" id="ARBA00022490"/>
    </source>
</evidence>
<evidence type="ECO:0000259" key="4">
    <source>
        <dbReference type="Pfam" id="PF00881"/>
    </source>
</evidence>
<dbReference type="EMBL" id="FNOP01000001">
    <property type="protein sequence ID" value="SDW41829.1"/>
    <property type="molecule type" value="Genomic_DNA"/>
</dbReference>
<accession>A0A1H2TF19</accession>
<dbReference type="RefSeq" id="WP_074704143.1">
    <property type="nucleotide sequence ID" value="NZ_FNOP01000001.1"/>
</dbReference>
<dbReference type="PANTHER" id="PTHR43035">
    <property type="entry name" value="FATTY ACID REPRESSION MUTANT PROTEIN 2-RELATED"/>
    <property type="match status" value="1"/>
</dbReference>
<dbReference type="SUPFAM" id="SSF55469">
    <property type="entry name" value="FMN-dependent nitroreductase-like"/>
    <property type="match status" value="1"/>
</dbReference>
<dbReference type="FunFam" id="3.40.109.10:FF:000001">
    <property type="entry name" value="Nitroreductase family"/>
    <property type="match status" value="1"/>
</dbReference>
<dbReference type="Gene3D" id="3.40.109.10">
    <property type="entry name" value="NADH Oxidase"/>
    <property type="match status" value="1"/>
</dbReference>
<dbReference type="InterPro" id="IPR000415">
    <property type="entry name" value="Nitroreductase-like"/>
</dbReference>
<protein>
    <recommendedName>
        <fullName evidence="4">Nitroreductase domain-containing protein</fullName>
    </recommendedName>
</protein>
<keyword evidence="3" id="KW-0560">Oxidoreductase</keyword>
<dbReference type="AlphaFoldDB" id="A0A1H2TF19"/>
<dbReference type="GO" id="GO:0016491">
    <property type="term" value="F:oxidoreductase activity"/>
    <property type="evidence" value="ECO:0007669"/>
    <property type="project" value="UniProtKB-KW"/>
</dbReference>
<evidence type="ECO:0000313" key="6">
    <source>
        <dbReference type="Proteomes" id="UP000182379"/>
    </source>
</evidence>